<dbReference type="EMBL" id="JFHR01000017">
    <property type="protein sequence ID" value="KEQ53794.1"/>
    <property type="molecule type" value="Genomic_DNA"/>
</dbReference>
<comment type="caution">
    <text evidence="1">The sequence shown here is derived from an EMBL/GenBank/DDBJ whole genome shotgun (WGS) entry which is preliminary data.</text>
</comment>
<dbReference type="AlphaFoldDB" id="A0A081RF21"/>
<accession>A0A081RF21</accession>
<dbReference type="PATRIC" id="fig|46429.4.peg.1808"/>
<evidence type="ECO:0000313" key="1">
    <source>
        <dbReference type="EMBL" id="KEQ53794.1"/>
    </source>
</evidence>
<protein>
    <submittedName>
        <fullName evidence="1">Uncharacterized protein</fullName>
    </submittedName>
</protein>
<evidence type="ECO:0000313" key="2">
    <source>
        <dbReference type="Proteomes" id="UP000028411"/>
    </source>
</evidence>
<name>A0A081RF21_SPHCR</name>
<dbReference type="Proteomes" id="UP000028411">
    <property type="component" value="Unassembled WGS sequence"/>
</dbReference>
<organism evidence="1 2">
    <name type="scientific">Sphingobium chlorophenolicum</name>
    <dbReference type="NCBI Taxonomy" id="46429"/>
    <lineage>
        <taxon>Bacteria</taxon>
        <taxon>Pseudomonadati</taxon>
        <taxon>Pseudomonadota</taxon>
        <taxon>Alphaproteobacteria</taxon>
        <taxon>Sphingomonadales</taxon>
        <taxon>Sphingomonadaceae</taxon>
        <taxon>Sphingobium</taxon>
    </lineage>
</organism>
<gene>
    <name evidence="1" type="ORF">BV95_01839</name>
</gene>
<reference evidence="1 2" key="1">
    <citation type="submission" date="2014-02" db="EMBL/GenBank/DDBJ databases">
        <title>Whole genome sequence of Sphingobium chlorophenolicum NBRC 16172.</title>
        <authorList>
            <person name="Gan H.M."/>
            <person name="Gan H.Y."/>
            <person name="Chew T.H."/>
            <person name="Savka M.A."/>
        </authorList>
    </citation>
    <scope>NUCLEOTIDE SEQUENCE [LARGE SCALE GENOMIC DNA]</scope>
    <source>
        <strain evidence="1 2">NBRC 16172</strain>
    </source>
</reference>
<sequence>METSLARMIDRRKAGFDKFTQENHIFMQDGHFRTAIILHQSHLSAFAAAREIIVG</sequence>
<proteinExistence type="predicted"/>